<dbReference type="InterPro" id="IPR004622">
    <property type="entry name" value="DNA_pol_HolB"/>
</dbReference>
<dbReference type="AlphaFoldDB" id="A0A0R2NDY9"/>
<dbReference type="Gene3D" id="3.40.50.300">
    <property type="entry name" value="P-loop containing nucleotide triphosphate hydrolases"/>
    <property type="match status" value="1"/>
</dbReference>
<comment type="caution">
    <text evidence="1">The sequence shown here is derived from an EMBL/GenBank/DDBJ whole genome shotgun (WGS) entry which is preliminary data.</text>
</comment>
<dbReference type="NCBIfam" id="NF005972">
    <property type="entry name" value="PRK08058.1"/>
    <property type="match status" value="1"/>
</dbReference>
<dbReference type="SUPFAM" id="SSF52540">
    <property type="entry name" value="P-loop containing nucleoside triphosphate hydrolases"/>
    <property type="match status" value="1"/>
</dbReference>
<dbReference type="InterPro" id="IPR050238">
    <property type="entry name" value="DNA_Rep/Repair_Clamp_Loader"/>
</dbReference>
<dbReference type="Proteomes" id="UP000050920">
    <property type="component" value="Unassembled WGS sequence"/>
</dbReference>
<dbReference type="GO" id="GO:0003887">
    <property type="term" value="F:DNA-directed DNA polymerase activity"/>
    <property type="evidence" value="ECO:0007669"/>
    <property type="project" value="InterPro"/>
</dbReference>
<dbReference type="EMBL" id="AYGX02000165">
    <property type="protein sequence ID" value="KRO24053.1"/>
    <property type="molecule type" value="Genomic_DNA"/>
</dbReference>
<protein>
    <submittedName>
        <fullName evidence="1">DNA polymerase III subunit delta</fullName>
    </submittedName>
</protein>
<dbReference type="NCBIfam" id="TIGR00678">
    <property type="entry name" value="holB"/>
    <property type="match status" value="1"/>
</dbReference>
<dbReference type="Pfam" id="PF13177">
    <property type="entry name" value="DNA_pol3_delta2"/>
    <property type="match status" value="1"/>
</dbReference>
<dbReference type="PANTHER" id="PTHR11669">
    <property type="entry name" value="REPLICATION FACTOR C / DNA POLYMERASE III GAMMA-TAU SUBUNIT"/>
    <property type="match status" value="1"/>
</dbReference>
<organism evidence="1 2">
    <name type="scientific">Lactiplantibacillus fabifermentans DSM 21115</name>
    <dbReference type="NCBI Taxonomy" id="1413187"/>
    <lineage>
        <taxon>Bacteria</taxon>
        <taxon>Bacillati</taxon>
        <taxon>Bacillota</taxon>
        <taxon>Bacilli</taxon>
        <taxon>Lactobacillales</taxon>
        <taxon>Lactobacillaceae</taxon>
        <taxon>Lactiplantibacillus</taxon>
    </lineage>
</organism>
<evidence type="ECO:0000313" key="1">
    <source>
        <dbReference type="EMBL" id="KRO24053.1"/>
    </source>
</evidence>
<dbReference type="GO" id="GO:0008408">
    <property type="term" value="F:3'-5' exonuclease activity"/>
    <property type="evidence" value="ECO:0007669"/>
    <property type="project" value="InterPro"/>
</dbReference>
<keyword evidence="2" id="KW-1185">Reference proteome</keyword>
<evidence type="ECO:0000313" key="2">
    <source>
        <dbReference type="Proteomes" id="UP000050920"/>
    </source>
</evidence>
<dbReference type="InterPro" id="IPR027417">
    <property type="entry name" value="P-loop_NTPase"/>
</dbReference>
<proteinExistence type="predicted"/>
<gene>
    <name evidence="1" type="ORF">DY78_GL001718</name>
</gene>
<reference evidence="1 2" key="1">
    <citation type="journal article" date="2015" name="Genome Announc.">
        <title>Expanding the biotechnology potential of lactobacilli through comparative genomics of 213 strains and associated genera.</title>
        <authorList>
            <person name="Sun Z."/>
            <person name="Harris H.M."/>
            <person name="McCann A."/>
            <person name="Guo C."/>
            <person name="Argimon S."/>
            <person name="Zhang W."/>
            <person name="Yang X."/>
            <person name="Jeffery I.B."/>
            <person name="Cooney J.C."/>
            <person name="Kagawa T.F."/>
            <person name="Liu W."/>
            <person name="Song Y."/>
            <person name="Salvetti E."/>
            <person name="Wrobel A."/>
            <person name="Rasinkangas P."/>
            <person name="Parkhill J."/>
            <person name="Rea M.C."/>
            <person name="O'Sullivan O."/>
            <person name="Ritari J."/>
            <person name="Douillard F.P."/>
            <person name="Paul Ross R."/>
            <person name="Yang R."/>
            <person name="Briner A.E."/>
            <person name="Felis G.E."/>
            <person name="de Vos W.M."/>
            <person name="Barrangou R."/>
            <person name="Klaenhammer T.R."/>
            <person name="Caufield P.W."/>
            <person name="Cui Y."/>
            <person name="Zhang H."/>
            <person name="O'Toole P.W."/>
        </authorList>
    </citation>
    <scope>NUCLEOTIDE SEQUENCE [LARGE SCALE GENOMIC DNA]</scope>
    <source>
        <strain evidence="1 2">DSM 21115</strain>
    </source>
</reference>
<dbReference type="FunFam" id="3.40.50.300:FF:001255">
    <property type="entry name" value="DNA polymerase III subunit delta"/>
    <property type="match status" value="1"/>
</dbReference>
<dbReference type="GO" id="GO:0006261">
    <property type="term" value="P:DNA-templated DNA replication"/>
    <property type="evidence" value="ECO:0007669"/>
    <property type="project" value="TreeGrafter"/>
</dbReference>
<dbReference type="PANTHER" id="PTHR11669:SF8">
    <property type="entry name" value="DNA POLYMERASE III SUBUNIT DELTA"/>
    <property type="match status" value="1"/>
</dbReference>
<accession>A0A0R2NDY9</accession>
<name>A0A0R2NDY9_9LACO</name>
<sequence length="341" mass="37640">MMATTDQYATILAAKQPRLLAAFQHIIAQQHLAHAYLFTGMEGAGQLELARWIAQRLFCLHVVDGQPDGTCEECVRIANGQHPDIVTVAPTGQSIHVDQVRYLKSEFTKSAVEGNRKLFIIEDAEKMTASAANSLLKFIEEPSGNVTALLLTANKQLMLPTIISRTQVIEFPPLRSAELQKTFEAAEIPPQSAQMLRQLTNSVSQAQTLMADNWLPQAAEQLWRWFDEVVKGEPRSFVAVQVNLVGLAKDAPQQGVLLDLVAALFQDLLQLHFEVDAESELSFGQYQSQLTALTATLNASQLVAATELALTAKRQLASNISFQNVLEGLTLKLWPIFQHNA</sequence>